<dbReference type="InterPro" id="IPR050163">
    <property type="entry name" value="Apolipoprotein_A1/A4/E"/>
</dbReference>
<dbReference type="GeneID" id="140693664"/>
<gene>
    <name evidence="2" type="primary">LOC140693664</name>
</gene>
<accession>A0ABM5CXU8</accession>
<dbReference type="RefSeq" id="XP_072813477.1">
    <property type="nucleotide sequence ID" value="XM_072957376.1"/>
</dbReference>
<evidence type="ECO:0000313" key="1">
    <source>
        <dbReference type="Proteomes" id="UP001652581"/>
    </source>
</evidence>
<dbReference type="Proteomes" id="UP001652581">
    <property type="component" value="Unplaced"/>
</dbReference>
<organism evidence="1 2">
    <name type="scientific">Vicugna pacos</name>
    <name type="common">Alpaca</name>
    <name type="synonym">Lama pacos</name>
    <dbReference type="NCBI Taxonomy" id="30538"/>
    <lineage>
        <taxon>Eukaryota</taxon>
        <taxon>Metazoa</taxon>
        <taxon>Chordata</taxon>
        <taxon>Craniata</taxon>
        <taxon>Vertebrata</taxon>
        <taxon>Euteleostomi</taxon>
        <taxon>Mammalia</taxon>
        <taxon>Eutheria</taxon>
        <taxon>Laurasiatheria</taxon>
        <taxon>Artiodactyla</taxon>
        <taxon>Tylopoda</taxon>
        <taxon>Camelidae</taxon>
        <taxon>Vicugna</taxon>
    </lineage>
</organism>
<dbReference type="PANTHER" id="PTHR18976">
    <property type="entry name" value="APOLIPOPROTEIN"/>
    <property type="match status" value="1"/>
</dbReference>
<proteinExistence type="predicted"/>
<reference evidence="2" key="1">
    <citation type="submission" date="2025-08" db="UniProtKB">
        <authorList>
            <consortium name="RefSeq"/>
        </authorList>
    </citation>
    <scope>IDENTIFICATION</scope>
</reference>
<dbReference type="PANTHER" id="PTHR18976:SF2">
    <property type="entry name" value="APOLIPOPROTEIN E"/>
    <property type="match status" value="1"/>
</dbReference>
<dbReference type="SUPFAM" id="SSF47162">
    <property type="entry name" value="Apolipoprotein"/>
    <property type="match status" value="1"/>
</dbReference>
<protein>
    <submittedName>
        <fullName evidence="2">Apolipoprotein E-like</fullName>
    </submittedName>
</protein>
<sequence>MEVKGSLTSGRDLKQCNWLFTLPAGRNGHMYGYVPIRRLWPMILLKALWVALVVTLLAGCRAEVEPEPEVQLGQEQPEWQGSQPWELALGRLWDYLRWVQTLSDQVQEELLSTQVTQELTALMEETMKEVKAYKAELEEQLSPVAQ</sequence>
<dbReference type="Gene3D" id="1.20.120.20">
    <property type="entry name" value="Apolipoprotein"/>
    <property type="match status" value="1"/>
</dbReference>
<name>A0ABM5CXU8_VICPA</name>
<keyword evidence="1" id="KW-1185">Reference proteome</keyword>
<evidence type="ECO:0000313" key="2">
    <source>
        <dbReference type="RefSeq" id="XP_072813477.1"/>
    </source>
</evidence>